<dbReference type="AlphaFoldDB" id="A0A8D8RUR6"/>
<dbReference type="Pfam" id="PF03227">
    <property type="entry name" value="GILT"/>
    <property type="match status" value="1"/>
</dbReference>
<keyword evidence="2" id="KW-0325">Glycoprotein</keyword>
<accession>A0A8D8RUR6</accession>
<dbReference type="InterPro" id="IPR004911">
    <property type="entry name" value="Interferon-induced_GILT"/>
</dbReference>
<dbReference type="PANTHER" id="PTHR13234">
    <property type="entry name" value="GAMMA-INTERFERON INDUCIBLE LYSOSOMAL THIOL REDUCTASE GILT"/>
    <property type="match status" value="1"/>
</dbReference>
<feature type="signal peptide" evidence="3">
    <location>
        <begin position="1"/>
        <end position="19"/>
    </location>
</feature>
<protein>
    <submittedName>
        <fullName evidence="4">GILT-like protein F37H8.5</fullName>
    </submittedName>
</protein>
<keyword evidence="3" id="KW-0732">Signal</keyword>
<evidence type="ECO:0000313" key="4">
    <source>
        <dbReference type="EMBL" id="CAG6654792.1"/>
    </source>
</evidence>
<sequence>MSVKLSLFVLCAVFGVSFSLTTQERVNISKTNVTVYYEALCKDSAMFVTKQVYPLLITNQSTSIAHYVDVTFVPFGKAKVINQTEDGMYNFECHHGPEECLGNKYQACAIKHVEDKMSLHKYINCTMAQGYLTKETNYSVGKKCADELKLDSAMLETCANGKEGNELLAMFGNKTAELMPALTSVPTVTFNDMFNAEKQTESMKNLQSVLCKEIPNSGKLVAECAAAPNSAPAVLGASIVMLVTATLANLY</sequence>
<dbReference type="PANTHER" id="PTHR13234:SF69">
    <property type="entry name" value="GILT-LIKE PROTEIN 1"/>
    <property type="match status" value="1"/>
</dbReference>
<feature type="chain" id="PRO_5034507181" evidence="3">
    <location>
        <begin position="20"/>
        <end position="251"/>
    </location>
</feature>
<reference evidence="4" key="1">
    <citation type="submission" date="2021-05" db="EMBL/GenBank/DDBJ databases">
        <authorList>
            <person name="Alioto T."/>
            <person name="Alioto T."/>
            <person name="Gomez Garrido J."/>
        </authorList>
    </citation>
    <scope>NUCLEOTIDE SEQUENCE</scope>
</reference>
<proteinExistence type="inferred from homology"/>
<name>A0A8D8RUR6_9HEMI</name>
<evidence type="ECO:0000256" key="2">
    <source>
        <dbReference type="ARBA" id="ARBA00023180"/>
    </source>
</evidence>
<dbReference type="GO" id="GO:0016671">
    <property type="term" value="F:oxidoreductase activity, acting on a sulfur group of donors, disulfide as acceptor"/>
    <property type="evidence" value="ECO:0007669"/>
    <property type="project" value="InterPro"/>
</dbReference>
<dbReference type="EMBL" id="HBUF01179130">
    <property type="protein sequence ID" value="CAG6654792.1"/>
    <property type="molecule type" value="Transcribed_RNA"/>
</dbReference>
<comment type="similarity">
    <text evidence="1">Belongs to the GILT family.</text>
</comment>
<evidence type="ECO:0000256" key="3">
    <source>
        <dbReference type="SAM" id="SignalP"/>
    </source>
</evidence>
<organism evidence="4">
    <name type="scientific">Cacopsylla melanoneura</name>
    <dbReference type="NCBI Taxonomy" id="428564"/>
    <lineage>
        <taxon>Eukaryota</taxon>
        <taxon>Metazoa</taxon>
        <taxon>Ecdysozoa</taxon>
        <taxon>Arthropoda</taxon>
        <taxon>Hexapoda</taxon>
        <taxon>Insecta</taxon>
        <taxon>Pterygota</taxon>
        <taxon>Neoptera</taxon>
        <taxon>Paraneoptera</taxon>
        <taxon>Hemiptera</taxon>
        <taxon>Sternorrhyncha</taxon>
        <taxon>Psylloidea</taxon>
        <taxon>Psyllidae</taxon>
        <taxon>Psyllinae</taxon>
        <taxon>Cacopsylla</taxon>
    </lineage>
</organism>
<evidence type="ECO:0000256" key="1">
    <source>
        <dbReference type="ARBA" id="ARBA00005679"/>
    </source>
</evidence>